<reference evidence="8 9" key="1">
    <citation type="submission" date="2019-07" db="EMBL/GenBank/DDBJ databases">
        <title>Whole genome shotgun sequence of Deinococcus cellulosilyticus NBRC 106333.</title>
        <authorList>
            <person name="Hosoyama A."/>
            <person name="Uohara A."/>
            <person name="Ohji S."/>
            <person name="Ichikawa N."/>
        </authorList>
    </citation>
    <scope>NUCLEOTIDE SEQUENCE [LARGE SCALE GENOMIC DNA]</scope>
    <source>
        <strain evidence="8 9">NBRC 106333</strain>
    </source>
</reference>
<keyword evidence="4 5" id="KW-0720">Serine protease</keyword>
<evidence type="ECO:0000256" key="5">
    <source>
        <dbReference type="PROSITE-ProRule" id="PRU01240"/>
    </source>
</evidence>
<dbReference type="PROSITE" id="PS00137">
    <property type="entry name" value="SUBTILASE_HIS"/>
    <property type="match status" value="1"/>
</dbReference>
<evidence type="ECO:0000256" key="1">
    <source>
        <dbReference type="ARBA" id="ARBA00011073"/>
    </source>
</evidence>
<dbReference type="InterPro" id="IPR000209">
    <property type="entry name" value="Peptidase_S8/S53_dom"/>
</dbReference>
<dbReference type="InterPro" id="IPR036852">
    <property type="entry name" value="Peptidase_S8/S53_dom_sf"/>
</dbReference>
<organism evidence="8 9">
    <name type="scientific">Deinococcus cellulosilyticus (strain DSM 18568 / NBRC 106333 / KACC 11606 / 5516J-15)</name>
    <dbReference type="NCBI Taxonomy" id="1223518"/>
    <lineage>
        <taxon>Bacteria</taxon>
        <taxon>Thermotogati</taxon>
        <taxon>Deinococcota</taxon>
        <taxon>Deinococci</taxon>
        <taxon>Deinococcales</taxon>
        <taxon>Deinococcaceae</taxon>
        <taxon>Deinococcus</taxon>
    </lineage>
</organism>
<dbReference type="EMBL" id="BJXB01000003">
    <property type="protein sequence ID" value="GEM45369.1"/>
    <property type="molecule type" value="Genomic_DNA"/>
</dbReference>
<comment type="similarity">
    <text evidence="1 5">Belongs to the peptidase S8 family.</text>
</comment>
<comment type="caution">
    <text evidence="8">The sequence shown here is derived from an EMBL/GenBank/DDBJ whole genome shotgun (WGS) entry which is preliminary data.</text>
</comment>
<evidence type="ECO:0000256" key="6">
    <source>
        <dbReference type="SAM" id="SignalP"/>
    </source>
</evidence>
<keyword evidence="2 5" id="KW-0645">Protease</keyword>
<evidence type="ECO:0000256" key="3">
    <source>
        <dbReference type="ARBA" id="ARBA00022801"/>
    </source>
</evidence>
<accession>A0A511MXT3</accession>
<dbReference type="InterPro" id="IPR015500">
    <property type="entry name" value="Peptidase_S8_subtilisin-rel"/>
</dbReference>
<evidence type="ECO:0000256" key="2">
    <source>
        <dbReference type="ARBA" id="ARBA00022670"/>
    </source>
</evidence>
<feature type="signal peptide" evidence="6">
    <location>
        <begin position="1"/>
        <end position="16"/>
    </location>
</feature>
<protein>
    <recommendedName>
        <fullName evidence="7">Peptidase S8/S53 domain-containing protein</fullName>
    </recommendedName>
</protein>
<dbReference type="PANTHER" id="PTHR43806:SF11">
    <property type="entry name" value="CEREVISIN-RELATED"/>
    <property type="match status" value="1"/>
</dbReference>
<feature type="active site" description="Charge relay system" evidence="5">
    <location>
        <position position="413"/>
    </location>
</feature>
<feature type="active site" description="Charge relay system" evidence="5">
    <location>
        <position position="174"/>
    </location>
</feature>
<evidence type="ECO:0000313" key="9">
    <source>
        <dbReference type="Proteomes" id="UP000321306"/>
    </source>
</evidence>
<dbReference type="Gene3D" id="3.40.50.200">
    <property type="entry name" value="Peptidase S8/S53 domain"/>
    <property type="match status" value="1"/>
</dbReference>
<evidence type="ECO:0000256" key="4">
    <source>
        <dbReference type="ARBA" id="ARBA00022825"/>
    </source>
</evidence>
<dbReference type="Proteomes" id="UP000321306">
    <property type="component" value="Unassembled WGS sequence"/>
</dbReference>
<evidence type="ECO:0000313" key="8">
    <source>
        <dbReference type="EMBL" id="GEM45369.1"/>
    </source>
</evidence>
<dbReference type="PROSITE" id="PS51892">
    <property type="entry name" value="SUBTILASE"/>
    <property type="match status" value="1"/>
</dbReference>
<dbReference type="PROSITE" id="PS51257">
    <property type="entry name" value="PROKAR_LIPOPROTEIN"/>
    <property type="match status" value="1"/>
</dbReference>
<dbReference type="AlphaFoldDB" id="A0A511MXT3"/>
<dbReference type="Pfam" id="PF00082">
    <property type="entry name" value="Peptidase_S8"/>
    <property type="match status" value="1"/>
</dbReference>
<dbReference type="GO" id="GO:0004252">
    <property type="term" value="F:serine-type endopeptidase activity"/>
    <property type="evidence" value="ECO:0007669"/>
    <property type="project" value="UniProtKB-UniRule"/>
</dbReference>
<dbReference type="PANTHER" id="PTHR43806">
    <property type="entry name" value="PEPTIDASE S8"/>
    <property type="match status" value="1"/>
</dbReference>
<keyword evidence="3 5" id="KW-0378">Hydrolase</keyword>
<feature type="domain" description="Peptidase S8/S53" evidence="7">
    <location>
        <begin position="166"/>
        <end position="446"/>
    </location>
</feature>
<feature type="chain" id="PRO_5021960490" description="Peptidase S8/S53 domain-containing protein" evidence="6">
    <location>
        <begin position="17"/>
        <end position="562"/>
    </location>
</feature>
<dbReference type="PRINTS" id="PR00723">
    <property type="entry name" value="SUBTILISIN"/>
</dbReference>
<proteinExistence type="inferred from homology"/>
<dbReference type="InterPro" id="IPR050131">
    <property type="entry name" value="Peptidase_S8_subtilisin-like"/>
</dbReference>
<name>A0A511MXT3_DEIC1</name>
<evidence type="ECO:0000259" key="7">
    <source>
        <dbReference type="Pfam" id="PF00082"/>
    </source>
</evidence>
<dbReference type="RefSeq" id="WP_186815820.1">
    <property type="nucleotide sequence ID" value="NZ_BJXB01000003.1"/>
</dbReference>
<keyword evidence="9" id="KW-1185">Reference proteome</keyword>
<dbReference type="PROSITE" id="PS00138">
    <property type="entry name" value="SUBTILASE_SER"/>
    <property type="match status" value="1"/>
</dbReference>
<dbReference type="GO" id="GO:0006508">
    <property type="term" value="P:proteolysis"/>
    <property type="evidence" value="ECO:0007669"/>
    <property type="project" value="UniProtKB-KW"/>
</dbReference>
<dbReference type="InterPro" id="IPR023828">
    <property type="entry name" value="Peptidase_S8_Ser-AS"/>
</dbReference>
<dbReference type="SUPFAM" id="SSF52743">
    <property type="entry name" value="Subtilisin-like"/>
    <property type="match status" value="1"/>
</dbReference>
<dbReference type="InterPro" id="IPR022398">
    <property type="entry name" value="Peptidase_S8_His-AS"/>
</dbReference>
<keyword evidence="6" id="KW-0732">Signal</keyword>
<gene>
    <name evidence="8" type="ORF">DC3_10040</name>
</gene>
<feature type="active site" description="Charge relay system" evidence="5">
    <location>
        <position position="230"/>
    </location>
</feature>
<sequence>MKTKILSLSLCSAVLASCGLSIELFQPGDVSGKIVLPSTVVSQSLKTQQNSQPTTLAQASAVPGEYVVRLSSGMSAQSISKQGLEVRPLEVNGQPWAVVKGSSLAEVKNIPGVEYAQPNYIYQKLRIVPNDPLAQPGSTNNQWYLYEDLNGIGADHAWERKEEFKNTIKIAVVDDGYTPHADMSVNMFDLSNPGCIAATGVNCLDAYGRDASPRYEVEHLPGEESGLLSHGMQIAGIIAAETNNNRDIAGIGFNVLKVVPVRVYDKQGGTTTEILARAINTAVASGSRVINLSLCLTEVVNNRRVCYNPEDGGTDPLIDAAILNADTQGVTVVAAAGNFSSNWVGYPASNENTISVGATDPSKKRLNFVEQGQTYGSNYGPGLDMVAPGSSIRTLAISDTPVSDRTILDRGTSFSTPMVAAAAGLLYSRTPNLTNDQVRALLRDSGDVPADSSINNARFLRIDKALARLAATLDPSKYEGRVRLIQNNSTVKSTAYTKFAPGGNTLNFNLQDLPGGNYQIVAEVADSSSKEVIYKCISNIRVNGNWSRNLTVHYDSGNLPCF</sequence>